<dbReference type="PANTHER" id="PTHR20863">
    <property type="entry name" value="ACYL CARRIER PROTEIN"/>
    <property type="match status" value="1"/>
</dbReference>
<dbReference type="InterPro" id="IPR036736">
    <property type="entry name" value="ACP-like_sf"/>
</dbReference>
<evidence type="ECO:0000256" key="8">
    <source>
        <dbReference type="ARBA" id="ARBA00022946"/>
    </source>
</evidence>
<evidence type="ECO:0000256" key="4">
    <source>
        <dbReference type="ARBA" id="ARBA00022450"/>
    </source>
</evidence>
<keyword evidence="4 13" id="KW-0596">Phosphopantetheine</keyword>
<dbReference type="Pfam" id="PF00550">
    <property type="entry name" value="PP-binding"/>
    <property type="match status" value="1"/>
</dbReference>
<keyword evidence="9" id="KW-0249">Electron transport</keyword>
<evidence type="ECO:0000256" key="10">
    <source>
        <dbReference type="ARBA" id="ARBA00023098"/>
    </source>
</evidence>
<dbReference type="InterPro" id="IPR006162">
    <property type="entry name" value="Ppantetheine_attach_site"/>
</dbReference>
<dbReference type="OrthoDB" id="448946at2759"/>
<dbReference type="SUPFAM" id="SSF47336">
    <property type="entry name" value="ACP-like"/>
    <property type="match status" value="1"/>
</dbReference>
<dbReference type="STRING" id="10195.A0A3M7RX97"/>
<evidence type="ECO:0000313" key="15">
    <source>
        <dbReference type="EMBL" id="RNA27988.1"/>
    </source>
</evidence>
<protein>
    <recommendedName>
        <fullName evidence="13">Acyl carrier protein</fullName>
    </recommendedName>
</protein>
<evidence type="ECO:0000256" key="12">
    <source>
        <dbReference type="ARBA" id="ARBA00023160"/>
    </source>
</evidence>
<dbReference type="InterPro" id="IPR003231">
    <property type="entry name" value="ACP"/>
</dbReference>
<evidence type="ECO:0000259" key="14">
    <source>
        <dbReference type="PROSITE" id="PS50075"/>
    </source>
</evidence>
<organism evidence="15 16">
    <name type="scientific">Brachionus plicatilis</name>
    <name type="common">Marine rotifer</name>
    <name type="synonym">Brachionus muelleri</name>
    <dbReference type="NCBI Taxonomy" id="10195"/>
    <lineage>
        <taxon>Eukaryota</taxon>
        <taxon>Metazoa</taxon>
        <taxon>Spiralia</taxon>
        <taxon>Gnathifera</taxon>
        <taxon>Rotifera</taxon>
        <taxon>Eurotatoria</taxon>
        <taxon>Monogononta</taxon>
        <taxon>Pseudotrocha</taxon>
        <taxon>Ploima</taxon>
        <taxon>Brachionidae</taxon>
        <taxon>Brachionus</taxon>
    </lineage>
</organism>
<dbReference type="GO" id="GO:0000036">
    <property type="term" value="F:acyl carrier activity"/>
    <property type="evidence" value="ECO:0007669"/>
    <property type="project" value="TreeGrafter"/>
</dbReference>
<dbReference type="PROSITE" id="PS50075">
    <property type="entry name" value="CARRIER"/>
    <property type="match status" value="1"/>
</dbReference>
<evidence type="ECO:0000256" key="3">
    <source>
        <dbReference type="ARBA" id="ARBA00022448"/>
    </source>
</evidence>
<evidence type="ECO:0000256" key="1">
    <source>
        <dbReference type="ARBA" id="ARBA00004173"/>
    </source>
</evidence>
<keyword evidence="11" id="KW-0496">Mitochondrion</keyword>
<dbReference type="AlphaFoldDB" id="A0A3M7RX97"/>
<evidence type="ECO:0000256" key="11">
    <source>
        <dbReference type="ARBA" id="ARBA00023128"/>
    </source>
</evidence>
<sequence length="145" mass="16549">MLTKLVRISARIPWQVICSRQITNHTSKRTLPVIFNINKPQVFSGNSISGIRSFSDQVKLDKSQIEEKILEIIKNFDRVKENPANPQIGMETNLMKDLGLDSLDQVEIIVQLEDAFGYEIPDSDYEKLNTPAEIASYIQKRLTDV</sequence>
<reference evidence="15 16" key="1">
    <citation type="journal article" date="2018" name="Sci. Rep.">
        <title>Genomic signatures of local adaptation to the degree of environmental predictability in rotifers.</title>
        <authorList>
            <person name="Franch-Gras L."/>
            <person name="Hahn C."/>
            <person name="Garcia-Roger E.M."/>
            <person name="Carmona M.J."/>
            <person name="Serra M."/>
            <person name="Gomez A."/>
        </authorList>
    </citation>
    <scope>NUCLEOTIDE SEQUENCE [LARGE SCALE GENOMIC DNA]</scope>
    <source>
        <strain evidence="15">HYR1</strain>
    </source>
</reference>
<keyword evidence="5 13" id="KW-0444">Lipid biosynthesis</keyword>
<dbReference type="PANTHER" id="PTHR20863:SF28">
    <property type="entry name" value="ACYL CARRIER PROTEIN, MITOCHONDRIAL"/>
    <property type="match status" value="1"/>
</dbReference>
<proteinExistence type="inferred from homology"/>
<evidence type="ECO:0000256" key="9">
    <source>
        <dbReference type="ARBA" id="ARBA00022982"/>
    </source>
</evidence>
<accession>A0A3M7RX97</accession>
<gene>
    <name evidence="15" type="ORF">BpHYR1_031776</name>
</gene>
<keyword evidence="8" id="KW-0809">Transit peptide</keyword>
<dbReference type="InterPro" id="IPR009081">
    <property type="entry name" value="PP-bd_ACP"/>
</dbReference>
<comment type="subcellular location">
    <subcellularLocation>
        <location evidence="1">Mitochondrion</location>
    </subcellularLocation>
</comment>
<comment type="caution">
    <text evidence="15">The sequence shown here is derived from an EMBL/GenBank/DDBJ whole genome shotgun (WGS) entry which is preliminary data.</text>
</comment>
<keyword evidence="7" id="KW-0276">Fatty acid metabolism</keyword>
<feature type="domain" description="Carrier" evidence="14">
    <location>
        <begin position="63"/>
        <end position="142"/>
    </location>
</feature>
<keyword evidence="6" id="KW-0597">Phosphoprotein</keyword>
<evidence type="ECO:0000256" key="6">
    <source>
        <dbReference type="ARBA" id="ARBA00022553"/>
    </source>
</evidence>
<dbReference type="Proteomes" id="UP000276133">
    <property type="component" value="Unassembled WGS sequence"/>
</dbReference>
<keyword evidence="12 13" id="KW-0275">Fatty acid biosynthesis</keyword>
<evidence type="ECO:0000256" key="13">
    <source>
        <dbReference type="RuleBase" id="RU000722"/>
    </source>
</evidence>
<comment type="similarity">
    <text evidence="2">Belongs to the acyl carrier protein (ACP) family.</text>
</comment>
<dbReference type="Gene3D" id="1.10.1200.10">
    <property type="entry name" value="ACP-like"/>
    <property type="match status" value="1"/>
</dbReference>
<dbReference type="GO" id="GO:0005739">
    <property type="term" value="C:mitochondrion"/>
    <property type="evidence" value="ECO:0007669"/>
    <property type="project" value="UniProtKB-SubCell"/>
</dbReference>
<evidence type="ECO:0000256" key="2">
    <source>
        <dbReference type="ARBA" id="ARBA00010930"/>
    </source>
</evidence>
<keyword evidence="10" id="KW-0443">Lipid metabolism</keyword>
<name>A0A3M7RX97_BRAPC</name>
<comment type="function">
    <text evidence="13">Carrier of the growing fatty acid chain in fatty acid biosynthesis.</text>
</comment>
<dbReference type="HAMAP" id="MF_01217">
    <property type="entry name" value="Acyl_carrier"/>
    <property type="match status" value="1"/>
</dbReference>
<keyword evidence="16" id="KW-1185">Reference proteome</keyword>
<evidence type="ECO:0000256" key="7">
    <source>
        <dbReference type="ARBA" id="ARBA00022832"/>
    </source>
</evidence>
<keyword evidence="3" id="KW-0813">Transport</keyword>
<evidence type="ECO:0000256" key="5">
    <source>
        <dbReference type="ARBA" id="ARBA00022516"/>
    </source>
</evidence>
<dbReference type="EMBL" id="REGN01002453">
    <property type="protein sequence ID" value="RNA27988.1"/>
    <property type="molecule type" value="Genomic_DNA"/>
</dbReference>
<dbReference type="GO" id="GO:0000035">
    <property type="term" value="F:acyl binding"/>
    <property type="evidence" value="ECO:0007669"/>
    <property type="project" value="TreeGrafter"/>
</dbReference>
<evidence type="ECO:0000313" key="16">
    <source>
        <dbReference type="Proteomes" id="UP000276133"/>
    </source>
</evidence>
<dbReference type="PROSITE" id="PS00012">
    <property type="entry name" value="PHOSPHOPANTETHEINE"/>
    <property type="match status" value="1"/>
</dbReference>